<feature type="domain" description="TonB C-terminal" evidence="11">
    <location>
        <begin position="132"/>
        <end position="224"/>
    </location>
</feature>
<evidence type="ECO:0000256" key="3">
    <source>
        <dbReference type="ARBA" id="ARBA00022448"/>
    </source>
</evidence>
<reference evidence="12 13" key="1">
    <citation type="submission" date="2016-10" db="EMBL/GenBank/DDBJ databases">
        <authorList>
            <person name="de Groot N.N."/>
        </authorList>
    </citation>
    <scope>NUCLEOTIDE SEQUENCE [LARGE SCALE GENOMIC DNA]</scope>
    <source>
        <strain evidence="12 13">DSM 13305</strain>
    </source>
</reference>
<keyword evidence="5" id="KW-0997">Cell inner membrane</keyword>
<dbReference type="GO" id="GO:0055085">
    <property type="term" value="P:transmembrane transport"/>
    <property type="evidence" value="ECO:0007669"/>
    <property type="project" value="InterPro"/>
</dbReference>
<comment type="similarity">
    <text evidence="2">Belongs to the TonB family.</text>
</comment>
<evidence type="ECO:0000256" key="7">
    <source>
        <dbReference type="ARBA" id="ARBA00022927"/>
    </source>
</evidence>
<dbReference type="AlphaFoldDB" id="A0A1H8VQ09"/>
<dbReference type="PANTHER" id="PTHR33446">
    <property type="entry name" value="PROTEIN TONB-RELATED"/>
    <property type="match status" value="1"/>
</dbReference>
<evidence type="ECO:0000256" key="8">
    <source>
        <dbReference type="ARBA" id="ARBA00022989"/>
    </source>
</evidence>
<feature type="region of interest" description="Disordered" evidence="10">
    <location>
        <begin position="52"/>
        <end position="118"/>
    </location>
</feature>
<keyword evidence="3" id="KW-0813">Transport</keyword>
<keyword evidence="6" id="KW-0812">Transmembrane</keyword>
<evidence type="ECO:0000256" key="2">
    <source>
        <dbReference type="ARBA" id="ARBA00006555"/>
    </source>
</evidence>
<dbReference type="InterPro" id="IPR006260">
    <property type="entry name" value="TonB/TolA_C"/>
</dbReference>
<dbReference type="GO" id="GO:0005886">
    <property type="term" value="C:plasma membrane"/>
    <property type="evidence" value="ECO:0007669"/>
    <property type="project" value="UniProtKB-SubCell"/>
</dbReference>
<evidence type="ECO:0000256" key="6">
    <source>
        <dbReference type="ARBA" id="ARBA00022692"/>
    </source>
</evidence>
<feature type="compositionally biased region" description="Low complexity" evidence="10">
    <location>
        <begin position="102"/>
        <end position="118"/>
    </location>
</feature>
<organism evidence="12 13">
    <name type="scientific">Propionispora vibrioides</name>
    <dbReference type="NCBI Taxonomy" id="112903"/>
    <lineage>
        <taxon>Bacteria</taxon>
        <taxon>Bacillati</taxon>
        <taxon>Bacillota</taxon>
        <taxon>Negativicutes</taxon>
        <taxon>Selenomonadales</taxon>
        <taxon>Sporomusaceae</taxon>
        <taxon>Propionispora</taxon>
    </lineage>
</organism>
<name>A0A1H8VQ09_9FIRM</name>
<evidence type="ECO:0000256" key="9">
    <source>
        <dbReference type="ARBA" id="ARBA00023136"/>
    </source>
</evidence>
<accession>A0A1H8VQ09</accession>
<proteinExistence type="inferred from homology"/>
<evidence type="ECO:0000256" key="5">
    <source>
        <dbReference type="ARBA" id="ARBA00022519"/>
    </source>
</evidence>
<dbReference type="RefSeq" id="WP_218140654.1">
    <property type="nucleotide sequence ID" value="NZ_FODY01000012.1"/>
</dbReference>
<dbReference type="Pfam" id="PF03544">
    <property type="entry name" value="TonB_C"/>
    <property type="match status" value="1"/>
</dbReference>
<gene>
    <name evidence="12" type="ORF">SAMN04490178_11258</name>
</gene>
<dbReference type="Proteomes" id="UP000198847">
    <property type="component" value="Unassembled WGS sequence"/>
</dbReference>
<dbReference type="InterPro" id="IPR051045">
    <property type="entry name" value="TonB-dependent_transducer"/>
</dbReference>
<keyword evidence="8" id="KW-1133">Transmembrane helix</keyword>
<protein>
    <submittedName>
        <fullName evidence="12">Outer membrane transport energization protein TonB</fullName>
    </submittedName>
</protein>
<sequence length="224" mass="23227">MSYSYHWPKSLALSLCLHLVLLTIAGYLAPGLAAPILPEERLLEMELAPGAPAMPASDLPEQTSEPEYATALPDSPAEAEAPVQPVAAITHTPVTNSRKLTSSAAGLPGPAAAAPSGGSIAPAATIPAAESKGIAAPSVLSRTTPAYPAVARQAGQEGTALLQVEILPNGRTGEINIIRSSGYPTLDEAAVQTVRQWKFIPAKNLQTGKNITCTTKLPVSFRLH</sequence>
<evidence type="ECO:0000259" key="11">
    <source>
        <dbReference type="PROSITE" id="PS52015"/>
    </source>
</evidence>
<evidence type="ECO:0000256" key="4">
    <source>
        <dbReference type="ARBA" id="ARBA00022475"/>
    </source>
</evidence>
<evidence type="ECO:0000256" key="1">
    <source>
        <dbReference type="ARBA" id="ARBA00004383"/>
    </source>
</evidence>
<feature type="compositionally biased region" description="Low complexity" evidence="10">
    <location>
        <begin position="76"/>
        <end position="88"/>
    </location>
</feature>
<keyword evidence="7" id="KW-0653">Protein transport</keyword>
<dbReference type="GO" id="GO:0015031">
    <property type="term" value="P:protein transport"/>
    <property type="evidence" value="ECO:0007669"/>
    <property type="project" value="UniProtKB-KW"/>
</dbReference>
<evidence type="ECO:0000313" key="12">
    <source>
        <dbReference type="EMBL" id="SEP17469.1"/>
    </source>
</evidence>
<dbReference type="PROSITE" id="PS52015">
    <property type="entry name" value="TONB_CTD"/>
    <property type="match status" value="1"/>
</dbReference>
<keyword evidence="9" id="KW-0472">Membrane</keyword>
<keyword evidence="4" id="KW-1003">Cell membrane</keyword>
<evidence type="ECO:0000313" key="13">
    <source>
        <dbReference type="Proteomes" id="UP000198847"/>
    </source>
</evidence>
<keyword evidence="13" id="KW-1185">Reference proteome</keyword>
<dbReference type="STRING" id="112903.SAMN04490178_11258"/>
<dbReference type="InterPro" id="IPR037682">
    <property type="entry name" value="TonB_C"/>
</dbReference>
<feature type="compositionally biased region" description="Polar residues" evidence="10">
    <location>
        <begin position="92"/>
        <end position="101"/>
    </location>
</feature>
<dbReference type="NCBIfam" id="TIGR01352">
    <property type="entry name" value="tonB_Cterm"/>
    <property type="match status" value="1"/>
</dbReference>
<dbReference type="EMBL" id="FODY01000012">
    <property type="protein sequence ID" value="SEP17469.1"/>
    <property type="molecule type" value="Genomic_DNA"/>
</dbReference>
<dbReference type="Gene3D" id="3.30.1150.10">
    <property type="match status" value="1"/>
</dbReference>
<evidence type="ECO:0000256" key="10">
    <source>
        <dbReference type="SAM" id="MobiDB-lite"/>
    </source>
</evidence>
<comment type="subcellular location">
    <subcellularLocation>
        <location evidence="1">Cell inner membrane</location>
        <topology evidence="1">Single-pass membrane protein</topology>
        <orientation evidence="1">Periplasmic side</orientation>
    </subcellularLocation>
</comment>
<dbReference type="SUPFAM" id="SSF74653">
    <property type="entry name" value="TolA/TonB C-terminal domain"/>
    <property type="match status" value="1"/>
</dbReference>